<dbReference type="Gene3D" id="2.30.110.10">
    <property type="entry name" value="Electron Transport, Fmn-binding Protein, Chain A"/>
    <property type="match status" value="1"/>
</dbReference>
<feature type="region of interest" description="Disordered" evidence="6">
    <location>
        <begin position="100"/>
        <end position="120"/>
    </location>
</feature>
<gene>
    <name evidence="8" type="ORF">Ocin01_07867</name>
</gene>
<dbReference type="PANTHER" id="PTHR13343:SF17">
    <property type="entry name" value="CELLULAR REPRESSOR OF E1A-STIMULATED GENES, ISOFORM A"/>
    <property type="match status" value="1"/>
</dbReference>
<dbReference type="SUPFAM" id="SSF50475">
    <property type="entry name" value="FMN-binding split barrel"/>
    <property type="match status" value="1"/>
</dbReference>
<feature type="region of interest" description="Disordered" evidence="6">
    <location>
        <begin position="213"/>
        <end position="295"/>
    </location>
</feature>
<keyword evidence="5" id="KW-0325">Glycoprotein</keyword>
<evidence type="ECO:0000256" key="1">
    <source>
        <dbReference type="ARBA" id="ARBA00004613"/>
    </source>
</evidence>
<evidence type="ECO:0000256" key="3">
    <source>
        <dbReference type="ARBA" id="ARBA00022525"/>
    </source>
</evidence>
<comment type="similarity">
    <text evidence="2">Belongs to the CREG family.</text>
</comment>
<keyword evidence="9" id="KW-1185">Reference proteome</keyword>
<evidence type="ECO:0000256" key="4">
    <source>
        <dbReference type="ARBA" id="ARBA00022729"/>
    </source>
</evidence>
<dbReference type="PANTHER" id="PTHR13343">
    <property type="entry name" value="CREG1 PROTEIN"/>
    <property type="match status" value="1"/>
</dbReference>
<organism evidence="8 9">
    <name type="scientific">Orchesella cincta</name>
    <name type="common">Springtail</name>
    <name type="synonym">Podura cincta</name>
    <dbReference type="NCBI Taxonomy" id="48709"/>
    <lineage>
        <taxon>Eukaryota</taxon>
        <taxon>Metazoa</taxon>
        <taxon>Ecdysozoa</taxon>
        <taxon>Arthropoda</taxon>
        <taxon>Hexapoda</taxon>
        <taxon>Collembola</taxon>
        <taxon>Entomobryomorpha</taxon>
        <taxon>Entomobryoidea</taxon>
        <taxon>Orchesellidae</taxon>
        <taxon>Orchesellinae</taxon>
        <taxon>Orchesella</taxon>
    </lineage>
</organism>
<dbReference type="GO" id="GO:0005737">
    <property type="term" value="C:cytoplasm"/>
    <property type="evidence" value="ECO:0007669"/>
    <property type="project" value="UniProtKB-ARBA"/>
</dbReference>
<keyword evidence="4" id="KW-0732">Signal</keyword>
<name>A0A1D2N0N5_ORCCI</name>
<proteinExistence type="inferred from homology"/>
<dbReference type="GO" id="GO:0012505">
    <property type="term" value="C:endomembrane system"/>
    <property type="evidence" value="ECO:0007669"/>
    <property type="project" value="UniProtKB-ARBA"/>
</dbReference>
<dbReference type="AlphaFoldDB" id="A0A1D2N0N5"/>
<comment type="subcellular location">
    <subcellularLocation>
        <location evidence="1">Secreted</location>
    </subcellularLocation>
</comment>
<feature type="domain" description="CREG-like beta-barrel" evidence="7">
    <location>
        <begin position="293"/>
        <end position="460"/>
    </location>
</feature>
<dbReference type="InterPro" id="IPR055343">
    <property type="entry name" value="CREG_beta-barrel"/>
</dbReference>
<evidence type="ECO:0000256" key="2">
    <source>
        <dbReference type="ARBA" id="ARBA00009230"/>
    </source>
</evidence>
<dbReference type="GO" id="GO:0005615">
    <property type="term" value="C:extracellular space"/>
    <property type="evidence" value="ECO:0007669"/>
    <property type="project" value="TreeGrafter"/>
</dbReference>
<sequence length="464" mass="51936">MRVSKRSTYLGVSIFPIIVAVVCGNAVRTVVYHEGNTEDSVSSSLEEIPPRQEWFRVSRGHNSQKSGNQVVANSRSVTQQASHAIAIGERDVVSLPRASLTDASSRPYNADADYEDTQREDKQITEISRGGAMQVNVNNRGRVGFQKNRGMKQSERSDVYDAQGEEWDEMSRVPPLSRLPLSSSQNKGQNWHLHIRHENGHQRQRENLEAGHNNEMQPSQNEAGSRQSQHRENDGLLDNYDVSSSQKEHASALVVSRPDSSKRIVQARPVVSQSNDIISSERHANSDQDNTPPPHELVAKMARYIVHNSNWTSLATISTMSPVIGYPFVNIFSITDGPANNSSGIPYLYLTPLDMSVTDLESDSRASLTMSLAQSGYCRQQQYDPEDPRCAHVILSGSIKPVTQKDEITFARNAMFSKHPEMPDWPKDHGWFFAKLDIRNIVVLDYFGGAKTVTIDDYFNQVLL</sequence>
<evidence type="ECO:0000256" key="5">
    <source>
        <dbReference type="ARBA" id="ARBA00023180"/>
    </source>
</evidence>
<dbReference type="Proteomes" id="UP000094527">
    <property type="component" value="Unassembled WGS sequence"/>
</dbReference>
<evidence type="ECO:0000256" key="6">
    <source>
        <dbReference type="SAM" id="MobiDB-lite"/>
    </source>
</evidence>
<protein>
    <submittedName>
        <fullName evidence="8">Protein CREG1</fullName>
    </submittedName>
</protein>
<comment type="caution">
    <text evidence="8">The sequence shown here is derived from an EMBL/GenBank/DDBJ whole genome shotgun (WGS) entry which is preliminary data.</text>
</comment>
<feature type="compositionally biased region" description="Polar residues" evidence="6">
    <location>
        <begin position="214"/>
        <end position="227"/>
    </location>
</feature>
<keyword evidence="3" id="KW-0964">Secreted</keyword>
<dbReference type="Pfam" id="PF13883">
    <property type="entry name" value="CREG_beta-barrel"/>
    <property type="match status" value="1"/>
</dbReference>
<dbReference type="InterPro" id="IPR012349">
    <property type="entry name" value="Split_barrel_FMN-bd"/>
</dbReference>
<feature type="region of interest" description="Disordered" evidence="6">
    <location>
        <begin position="145"/>
        <end position="167"/>
    </location>
</feature>
<dbReference type="OrthoDB" id="46836at2759"/>
<dbReference type="FunFam" id="2.30.110.10:FF:000004">
    <property type="entry name" value="Cellular repressor of E1A-stimulated genes 1"/>
    <property type="match status" value="1"/>
</dbReference>
<evidence type="ECO:0000259" key="7">
    <source>
        <dbReference type="Pfam" id="PF13883"/>
    </source>
</evidence>
<reference evidence="8 9" key="1">
    <citation type="journal article" date="2016" name="Genome Biol. Evol.">
        <title>Gene Family Evolution Reflects Adaptation to Soil Environmental Stressors in the Genome of the Collembolan Orchesella cincta.</title>
        <authorList>
            <person name="Faddeeva-Vakhrusheva A."/>
            <person name="Derks M.F."/>
            <person name="Anvar S.Y."/>
            <person name="Agamennone V."/>
            <person name="Suring W."/>
            <person name="Smit S."/>
            <person name="van Straalen N.M."/>
            <person name="Roelofs D."/>
        </authorList>
    </citation>
    <scope>NUCLEOTIDE SEQUENCE [LARGE SCALE GENOMIC DNA]</scope>
    <source>
        <tissue evidence="8">Mixed pool</tissue>
    </source>
</reference>
<evidence type="ECO:0000313" key="9">
    <source>
        <dbReference type="Proteomes" id="UP000094527"/>
    </source>
</evidence>
<accession>A0A1D2N0N5</accession>
<evidence type="ECO:0000313" key="8">
    <source>
        <dbReference type="EMBL" id="ODM98822.1"/>
    </source>
</evidence>
<dbReference type="EMBL" id="LJIJ01000320">
    <property type="protein sequence ID" value="ODM98822.1"/>
    <property type="molecule type" value="Genomic_DNA"/>
</dbReference>